<dbReference type="RefSeq" id="WP_246413722.1">
    <property type="nucleotide sequence ID" value="NZ_JACIJS010000005.1"/>
</dbReference>
<evidence type="ECO:0000313" key="1">
    <source>
        <dbReference type="EMBL" id="MBB5515798.1"/>
    </source>
</evidence>
<organism evidence="1 2">
    <name type="scientific">Rubricella aquisinus</name>
    <dbReference type="NCBI Taxonomy" id="2028108"/>
    <lineage>
        <taxon>Bacteria</taxon>
        <taxon>Pseudomonadati</taxon>
        <taxon>Pseudomonadota</taxon>
        <taxon>Alphaproteobacteria</taxon>
        <taxon>Rhodobacterales</taxon>
        <taxon>Paracoccaceae</taxon>
        <taxon>Rubricella</taxon>
    </lineage>
</organism>
<protein>
    <submittedName>
        <fullName evidence="1">Excisionase family DNA binding protein</fullName>
    </submittedName>
</protein>
<evidence type="ECO:0000313" key="2">
    <source>
        <dbReference type="Proteomes" id="UP000553766"/>
    </source>
</evidence>
<dbReference type="EMBL" id="JACIJS010000005">
    <property type="protein sequence ID" value="MBB5515798.1"/>
    <property type="molecule type" value="Genomic_DNA"/>
</dbReference>
<reference evidence="1 2" key="1">
    <citation type="submission" date="2020-08" db="EMBL/GenBank/DDBJ databases">
        <title>Genomic Encyclopedia of Type Strains, Phase IV (KMG-IV): sequencing the most valuable type-strain genomes for metagenomic binning, comparative biology and taxonomic classification.</title>
        <authorList>
            <person name="Goeker M."/>
        </authorList>
    </citation>
    <scope>NUCLEOTIDE SEQUENCE [LARGE SCALE GENOMIC DNA]</scope>
    <source>
        <strain evidence="1 2">DSM 103377</strain>
    </source>
</reference>
<dbReference type="AlphaFoldDB" id="A0A840WL24"/>
<sequence length="97" mass="11238">MSENLPFTPDTLARRWHCSSETIRQMVKRGDLRGFRVGRMFRIPYIEVMEHERCKSTLDDCAVDSASIGQIHQEDDGVISLRHAPERKQNQKPVRAT</sequence>
<proteinExistence type="predicted"/>
<dbReference type="InterPro" id="IPR010093">
    <property type="entry name" value="SinI_DNA-bd"/>
</dbReference>
<dbReference type="GO" id="GO:0003677">
    <property type="term" value="F:DNA binding"/>
    <property type="evidence" value="ECO:0007669"/>
    <property type="project" value="InterPro"/>
</dbReference>
<dbReference type="NCBIfam" id="TIGR01764">
    <property type="entry name" value="excise"/>
    <property type="match status" value="1"/>
</dbReference>
<keyword evidence="2" id="KW-1185">Reference proteome</keyword>
<dbReference type="Proteomes" id="UP000553766">
    <property type="component" value="Unassembled WGS sequence"/>
</dbReference>
<gene>
    <name evidence="1" type="ORF">FHS89_001818</name>
</gene>
<comment type="caution">
    <text evidence="1">The sequence shown here is derived from an EMBL/GenBank/DDBJ whole genome shotgun (WGS) entry which is preliminary data.</text>
</comment>
<name>A0A840WL24_9RHOB</name>
<accession>A0A840WL24</accession>